<feature type="signal peptide" evidence="1">
    <location>
        <begin position="1"/>
        <end position="21"/>
    </location>
</feature>
<feature type="chain" id="PRO_5046505732" description="Cell envelope integrity protein TolA" evidence="1">
    <location>
        <begin position="22"/>
        <end position="124"/>
    </location>
</feature>
<dbReference type="SUPFAM" id="SSF74653">
    <property type="entry name" value="TolA/TonB C-terminal domain"/>
    <property type="match status" value="1"/>
</dbReference>
<organism evidence="2 3">
    <name type="scientific">Shinella sedimenti</name>
    <dbReference type="NCBI Taxonomy" id="2919913"/>
    <lineage>
        <taxon>Bacteria</taxon>
        <taxon>Pseudomonadati</taxon>
        <taxon>Pseudomonadota</taxon>
        <taxon>Alphaproteobacteria</taxon>
        <taxon>Hyphomicrobiales</taxon>
        <taxon>Rhizobiaceae</taxon>
        <taxon>Shinella</taxon>
    </lineage>
</organism>
<protein>
    <recommendedName>
        <fullName evidence="4">Cell envelope integrity protein TolA</fullName>
    </recommendedName>
</protein>
<sequence>MRARAFALAALLAASAVPAAADDAASQQALATALHMKIAQCWMVPADLPDHVQSVRVKFSLTDTGALDGSPSVEGAVAGDPATKAFAASAVRAVVRCAPFSGLAQLASYDTWKTVVVTFRRPDF</sequence>
<evidence type="ECO:0008006" key="4">
    <source>
        <dbReference type="Google" id="ProtNLM"/>
    </source>
</evidence>
<name>A0ABT0CJK0_9HYPH</name>
<reference evidence="2 3" key="1">
    <citation type="submission" date="2022-02" db="EMBL/GenBank/DDBJ databases">
        <title>Shinella B3.7 sp. nov., isolated from Sediment (Zhairuo Island).</title>
        <authorList>
            <person name="Chen G."/>
        </authorList>
    </citation>
    <scope>NUCLEOTIDE SEQUENCE [LARGE SCALE GENOMIC DNA]</scope>
    <source>
        <strain evidence="2 3">B3.7</strain>
    </source>
</reference>
<evidence type="ECO:0000313" key="2">
    <source>
        <dbReference type="EMBL" id="MCJ8148791.1"/>
    </source>
</evidence>
<evidence type="ECO:0000256" key="1">
    <source>
        <dbReference type="SAM" id="SignalP"/>
    </source>
</evidence>
<keyword evidence="1" id="KW-0732">Signal</keyword>
<accession>A0ABT0CJK0</accession>
<comment type="caution">
    <text evidence="2">The sequence shown here is derived from an EMBL/GenBank/DDBJ whole genome shotgun (WGS) entry which is preliminary data.</text>
</comment>
<dbReference type="EMBL" id="JAKVIN010000002">
    <property type="protein sequence ID" value="MCJ8148791.1"/>
    <property type="molecule type" value="Genomic_DNA"/>
</dbReference>
<dbReference type="RefSeq" id="WP_241598862.1">
    <property type="nucleotide sequence ID" value="NZ_JAKVIN010000002.1"/>
</dbReference>
<dbReference type="Proteomes" id="UP001201844">
    <property type="component" value="Unassembled WGS sequence"/>
</dbReference>
<proteinExistence type="predicted"/>
<keyword evidence="3" id="KW-1185">Reference proteome</keyword>
<evidence type="ECO:0000313" key="3">
    <source>
        <dbReference type="Proteomes" id="UP001201844"/>
    </source>
</evidence>
<dbReference type="Gene3D" id="3.30.1150.10">
    <property type="match status" value="1"/>
</dbReference>
<gene>
    <name evidence="2" type="ORF">MKI86_06550</name>
</gene>